<dbReference type="InterPro" id="IPR011611">
    <property type="entry name" value="PfkB_dom"/>
</dbReference>
<evidence type="ECO:0000256" key="5">
    <source>
        <dbReference type="ARBA" id="ARBA00022840"/>
    </source>
</evidence>
<keyword evidence="2 6" id="KW-0808">Transferase</keyword>
<evidence type="ECO:0000256" key="4">
    <source>
        <dbReference type="ARBA" id="ARBA00022777"/>
    </source>
</evidence>
<evidence type="ECO:0000256" key="6">
    <source>
        <dbReference type="PIRNR" id="PIRNR000535"/>
    </source>
</evidence>
<protein>
    <recommendedName>
        <fullName evidence="6">Phosphofructokinase</fullName>
    </recommendedName>
</protein>
<evidence type="ECO:0000313" key="8">
    <source>
        <dbReference type="EMBL" id="MDA5092492.1"/>
    </source>
</evidence>
<dbReference type="NCBIfam" id="TIGR03168">
    <property type="entry name" value="1-PFK"/>
    <property type="match status" value="1"/>
</dbReference>
<gene>
    <name evidence="8" type="ORF">O2N63_00115</name>
</gene>
<dbReference type="RefSeq" id="WP_271051961.1">
    <property type="nucleotide sequence ID" value="NZ_JAQIIO010000001.1"/>
</dbReference>
<dbReference type="PIRSF" id="PIRSF000535">
    <property type="entry name" value="1PFK/6PFK/LacC"/>
    <property type="match status" value="1"/>
</dbReference>
<keyword evidence="9" id="KW-1185">Reference proteome</keyword>
<dbReference type="PANTHER" id="PTHR46566">
    <property type="entry name" value="1-PHOSPHOFRUCTOKINASE-RELATED"/>
    <property type="match status" value="1"/>
</dbReference>
<organism evidence="8 9">
    <name type="scientific">Aliiroseovarius salicola</name>
    <dbReference type="NCBI Taxonomy" id="3009082"/>
    <lineage>
        <taxon>Bacteria</taxon>
        <taxon>Pseudomonadati</taxon>
        <taxon>Pseudomonadota</taxon>
        <taxon>Alphaproteobacteria</taxon>
        <taxon>Rhodobacterales</taxon>
        <taxon>Paracoccaceae</taxon>
        <taxon>Aliiroseovarius</taxon>
    </lineage>
</organism>
<comment type="caution">
    <text evidence="8">The sequence shown here is derived from an EMBL/GenBank/DDBJ whole genome shotgun (WGS) entry which is preliminary data.</text>
</comment>
<sequence>MPDQLPILTVTLNPSLDMTTEADKVRPEDKIRCDAPSLDPGGGGTNVARAINILGGEATAFVALAGFRGDQIAALLAQEKVPFDRFDMPGETRLSLAVRDRAQNTQYRFVMPGPQWTPVDAHHCLKEIKARLQPEMMVVLSGSMPPGLPDDFTTSLATLVAQQKGTLLLDTSGAALVHAAQQGQADDGAHQISVLRLAQAESEMLAGTALISLRNAADFASGLIDRGAAKMVVLGRGADGSILATREGAHLASGPDVPVRSKVGAGDSFVAAFTLALANGCPPEDALVNGVAAASAAVMTDATALCTRPDFEALHPQIKRINV</sequence>
<evidence type="ECO:0000259" key="7">
    <source>
        <dbReference type="Pfam" id="PF00294"/>
    </source>
</evidence>
<dbReference type="Pfam" id="PF00294">
    <property type="entry name" value="PfkB"/>
    <property type="match status" value="1"/>
</dbReference>
<dbReference type="PANTHER" id="PTHR46566:SF2">
    <property type="entry name" value="ATP-DEPENDENT 6-PHOSPHOFRUCTOKINASE ISOZYME 2"/>
    <property type="match status" value="1"/>
</dbReference>
<dbReference type="CDD" id="cd01164">
    <property type="entry name" value="FruK_PfkB_like"/>
    <property type="match status" value="1"/>
</dbReference>
<feature type="domain" description="Carbohydrate kinase PfkB" evidence="7">
    <location>
        <begin position="22"/>
        <end position="306"/>
    </location>
</feature>
<name>A0ABT4VY48_9RHOB</name>
<keyword evidence="5" id="KW-0067">ATP-binding</keyword>
<dbReference type="InterPro" id="IPR017583">
    <property type="entry name" value="Tagatose/fructose_Pkinase"/>
</dbReference>
<keyword evidence="4" id="KW-0418">Kinase</keyword>
<evidence type="ECO:0000256" key="3">
    <source>
        <dbReference type="ARBA" id="ARBA00022741"/>
    </source>
</evidence>
<dbReference type="InterPro" id="IPR029056">
    <property type="entry name" value="Ribokinase-like"/>
</dbReference>
<accession>A0ABT4VY48</accession>
<evidence type="ECO:0000256" key="2">
    <source>
        <dbReference type="ARBA" id="ARBA00022679"/>
    </source>
</evidence>
<proteinExistence type="inferred from homology"/>
<dbReference type="EMBL" id="JAQIIO010000001">
    <property type="protein sequence ID" value="MDA5092492.1"/>
    <property type="molecule type" value="Genomic_DNA"/>
</dbReference>
<dbReference type="Proteomes" id="UP001528040">
    <property type="component" value="Unassembled WGS sequence"/>
</dbReference>
<evidence type="ECO:0000313" key="9">
    <source>
        <dbReference type="Proteomes" id="UP001528040"/>
    </source>
</evidence>
<dbReference type="SUPFAM" id="SSF53613">
    <property type="entry name" value="Ribokinase-like"/>
    <property type="match status" value="1"/>
</dbReference>
<keyword evidence="3" id="KW-0547">Nucleotide-binding</keyword>
<reference evidence="8 9" key="1">
    <citation type="submission" date="2023-01" db="EMBL/GenBank/DDBJ databases">
        <authorList>
            <person name="Yoon J.-W."/>
        </authorList>
    </citation>
    <scope>NUCLEOTIDE SEQUENCE [LARGE SCALE GENOMIC DNA]</scope>
    <source>
        <strain evidence="8 9">KMU-50</strain>
    </source>
</reference>
<comment type="similarity">
    <text evidence="1 6">Belongs to the carbohydrate kinase PfkB family.</text>
</comment>
<evidence type="ECO:0000256" key="1">
    <source>
        <dbReference type="ARBA" id="ARBA00010688"/>
    </source>
</evidence>
<dbReference type="Gene3D" id="3.40.1190.20">
    <property type="match status" value="1"/>
</dbReference>